<accession>A0AAU7QLP7</accession>
<comment type="similarity">
    <text evidence="1">Belongs to the UPF0225 family.</text>
</comment>
<evidence type="ECO:0000313" key="3">
    <source>
        <dbReference type="EMBL" id="XBS90467.1"/>
    </source>
</evidence>
<dbReference type="InterPro" id="IPR032710">
    <property type="entry name" value="NTF2-like_dom_sf"/>
</dbReference>
<dbReference type="AlphaFoldDB" id="A0AAU7QLP7"/>
<evidence type="ECO:0000259" key="2">
    <source>
        <dbReference type="Pfam" id="PF17775"/>
    </source>
</evidence>
<dbReference type="Gene3D" id="3.10.450.50">
    <property type="match status" value="1"/>
</dbReference>
<gene>
    <name evidence="3" type="ORF">ABNK63_02150</name>
</gene>
<feature type="domain" description="YchJ-like middle NTF2-like" evidence="2">
    <location>
        <begin position="33"/>
        <end position="129"/>
    </location>
</feature>
<reference evidence="3" key="1">
    <citation type="submission" date="2024-06" db="EMBL/GenBank/DDBJ databases">
        <authorList>
            <person name="Sun Y."/>
        </authorList>
    </citation>
    <scope>NUCLEOTIDE SEQUENCE</scope>
    <source>
        <strain evidence="3">IGA1.0</strain>
    </source>
</reference>
<dbReference type="SUPFAM" id="SSF54427">
    <property type="entry name" value="NTF2-like"/>
    <property type="match status" value="1"/>
</dbReference>
<dbReference type="PANTHER" id="PTHR33747">
    <property type="entry name" value="UPF0225 PROTEIN SCO1677"/>
    <property type="match status" value="1"/>
</dbReference>
<evidence type="ECO:0000256" key="1">
    <source>
        <dbReference type="HAMAP-Rule" id="MF_00612"/>
    </source>
</evidence>
<organism evidence="3">
    <name type="scientific">Rhodanobacter sp. IGA1.0</name>
    <dbReference type="NCBI Taxonomy" id="3158582"/>
    <lineage>
        <taxon>Bacteria</taxon>
        <taxon>Pseudomonadati</taxon>
        <taxon>Pseudomonadota</taxon>
        <taxon>Gammaproteobacteria</taxon>
        <taxon>Lysobacterales</taxon>
        <taxon>Rhodanobacteraceae</taxon>
        <taxon>Rhodanobacter</taxon>
    </lineage>
</organism>
<dbReference type="InterPro" id="IPR023006">
    <property type="entry name" value="YchJ-like"/>
</dbReference>
<dbReference type="InterPro" id="IPR048469">
    <property type="entry name" value="YchJ-like_M"/>
</dbReference>
<proteinExistence type="inferred from homology"/>
<dbReference type="EMBL" id="CP157948">
    <property type="protein sequence ID" value="XBS90467.1"/>
    <property type="molecule type" value="Genomic_DNA"/>
</dbReference>
<dbReference type="RefSeq" id="WP_007810019.1">
    <property type="nucleotide sequence ID" value="NZ_CP157948.1"/>
</dbReference>
<protein>
    <recommendedName>
        <fullName evidence="1">UPF0225 protein ABNK63_02150</fullName>
    </recommendedName>
</protein>
<name>A0AAU7QLP7_9GAMM</name>
<sequence length="133" mass="14979">MKSIDTLTPCPCGNPAGYAACCGSLHDGGVAASAEQLMRSRYSAYVLKREDYLLASWHPDTRPDTLRLAAQQPPPSWLGLEVRQARQIDDEHAVVEFVARYRLGGGRAQRQHETSRFVRLDGRWYYLDGELKN</sequence>
<dbReference type="Pfam" id="PF17775">
    <property type="entry name" value="YchJ_M-like"/>
    <property type="match status" value="1"/>
</dbReference>
<dbReference type="PANTHER" id="PTHR33747:SF1">
    <property type="entry name" value="ADENYLATE CYCLASE-ASSOCIATED CAP C-TERMINAL DOMAIN-CONTAINING PROTEIN"/>
    <property type="match status" value="1"/>
</dbReference>
<dbReference type="HAMAP" id="MF_00612">
    <property type="entry name" value="UPF0225"/>
    <property type="match status" value="1"/>
</dbReference>